<comment type="similarity">
    <text evidence="1">Belongs to the metallo-dependent hydrolases superfamily. TatD-type hydrolase family.</text>
</comment>
<dbReference type="PANTHER" id="PTHR46124">
    <property type="entry name" value="D-AMINOACYL-TRNA DEACYLASE"/>
    <property type="match status" value="1"/>
</dbReference>
<feature type="binding site" evidence="4">
    <location>
        <position position="12"/>
    </location>
    <ligand>
        <name>a divalent metal cation</name>
        <dbReference type="ChEBI" id="CHEBI:60240"/>
        <label>1</label>
    </ligand>
</feature>
<dbReference type="PIRSF" id="PIRSF005902">
    <property type="entry name" value="DNase_TatD"/>
    <property type="match status" value="1"/>
</dbReference>
<accession>A0A1I1P2V6</accession>
<keyword evidence="2 4" id="KW-0479">Metal-binding</keyword>
<sequence>MTEPTLVDSHCHLDRLEGADQPGAVAQYLADARENGIGHVLCVSIDMGNVHDVLAIAREHEGVSASAGVHPNEEPDPATEPDAATLRDLALDPVVVAVGETGLDYFRSGEDEDMEWQRERFRRHIGVAREVGKPLIIHTRAAAEDTLTILREERAEECGAVMHCFAEDRDVARRALDMGFYISLAGIVTFKNAVELKEVAKMVPEDRLLVETDAPYLAPVPNRGKPNRPAWVRHTAEHVAELRGTSLEALAATTTANFHRLFPRAEAAA</sequence>
<dbReference type="EMBL" id="FOMJ01000001">
    <property type="protein sequence ID" value="SFD01303.1"/>
    <property type="molecule type" value="Genomic_DNA"/>
</dbReference>
<dbReference type="GO" id="GO:0016788">
    <property type="term" value="F:hydrolase activity, acting on ester bonds"/>
    <property type="evidence" value="ECO:0007669"/>
    <property type="project" value="InterPro"/>
</dbReference>
<feature type="binding site" evidence="4">
    <location>
        <position position="100"/>
    </location>
    <ligand>
        <name>a divalent metal cation</name>
        <dbReference type="ChEBI" id="CHEBI:60240"/>
        <label>1</label>
    </ligand>
</feature>
<dbReference type="InterPro" id="IPR018228">
    <property type="entry name" value="DNase_TatD-rel_CS"/>
</dbReference>
<dbReference type="PROSITE" id="PS01137">
    <property type="entry name" value="TATD_1"/>
    <property type="match status" value="1"/>
</dbReference>
<feature type="binding site" evidence="4">
    <location>
        <position position="163"/>
    </location>
    <ligand>
        <name>a divalent metal cation</name>
        <dbReference type="ChEBI" id="CHEBI:60240"/>
        <label>2</label>
    </ligand>
</feature>
<feature type="binding site" evidence="4">
    <location>
        <position position="10"/>
    </location>
    <ligand>
        <name>a divalent metal cation</name>
        <dbReference type="ChEBI" id="CHEBI:60240"/>
        <label>1</label>
    </ligand>
</feature>
<dbReference type="InterPro" id="IPR001130">
    <property type="entry name" value="TatD-like"/>
</dbReference>
<dbReference type="InterPro" id="IPR015991">
    <property type="entry name" value="TatD/YcfH-like"/>
</dbReference>
<dbReference type="RefSeq" id="WP_093427110.1">
    <property type="nucleotide sequence ID" value="NZ_FOMJ01000001.1"/>
</dbReference>
<dbReference type="GO" id="GO:0004536">
    <property type="term" value="F:DNA nuclease activity"/>
    <property type="evidence" value="ECO:0007669"/>
    <property type="project" value="InterPro"/>
</dbReference>
<evidence type="ECO:0000313" key="5">
    <source>
        <dbReference type="EMBL" id="SFD01303.1"/>
    </source>
</evidence>
<dbReference type="Gene3D" id="3.20.20.140">
    <property type="entry name" value="Metal-dependent hydrolases"/>
    <property type="match status" value="1"/>
</dbReference>
<feature type="binding site" evidence="4">
    <location>
        <position position="213"/>
    </location>
    <ligand>
        <name>a divalent metal cation</name>
        <dbReference type="ChEBI" id="CHEBI:60240"/>
        <label>1</label>
    </ligand>
</feature>
<dbReference type="PROSITE" id="PS01091">
    <property type="entry name" value="TATD_3"/>
    <property type="match status" value="1"/>
</dbReference>
<keyword evidence="3" id="KW-0378">Hydrolase</keyword>
<dbReference type="OrthoDB" id="9810005at2"/>
<dbReference type="NCBIfam" id="TIGR00010">
    <property type="entry name" value="YchF/TatD family DNA exonuclease"/>
    <property type="match status" value="1"/>
</dbReference>
<evidence type="ECO:0000256" key="2">
    <source>
        <dbReference type="ARBA" id="ARBA00022723"/>
    </source>
</evidence>
<proteinExistence type="inferred from homology"/>
<dbReference type="CDD" id="cd01310">
    <property type="entry name" value="TatD_DNAse"/>
    <property type="match status" value="1"/>
</dbReference>
<organism evidence="5 6">
    <name type="scientific">Thiohalospira halophila DSM 15071</name>
    <dbReference type="NCBI Taxonomy" id="1123397"/>
    <lineage>
        <taxon>Bacteria</taxon>
        <taxon>Pseudomonadati</taxon>
        <taxon>Pseudomonadota</taxon>
        <taxon>Gammaproteobacteria</taxon>
        <taxon>Thiohalospirales</taxon>
        <taxon>Thiohalospiraceae</taxon>
        <taxon>Thiohalospira</taxon>
    </lineage>
</organism>
<dbReference type="GO" id="GO:0005829">
    <property type="term" value="C:cytosol"/>
    <property type="evidence" value="ECO:0007669"/>
    <property type="project" value="TreeGrafter"/>
</dbReference>
<dbReference type="AlphaFoldDB" id="A0A1I1P2V6"/>
<evidence type="ECO:0000256" key="4">
    <source>
        <dbReference type="PIRSR" id="PIRSR005902-1"/>
    </source>
</evidence>
<gene>
    <name evidence="5" type="ORF">SAMN05660831_00446</name>
</gene>
<keyword evidence="6" id="KW-1185">Reference proteome</keyword>
<dbReference type="PROSITE" id="PS01090">
    <property type="entry name" value="TATD_2"/>
    <property type="match status" value="1"/>
</dbReference>
<dbReference type="Pfam" id="PF01026">
    <property type="entry name" value="TatD_DNase"/>
    <property type="match status" value="1"/>
</dbReference>
<protein>
    <submittedName>
        <fullName evidence="5">TatD DNase family protein</fullName>
    </submittedName>
</protein>
<dbReference type="GO" id="GO:0046872">
    <property type="term" value="F:metal ion binding"/>
    <property type="evidence" value="ECO:0007669"/>
    <property type="project" value="UniProtKB-KW"/>
</dbReference>
<feature type="binding site" evidence="4">
    <location>
        <position position="138"/>
    </location>
    <ligand>
        <name>a divalent metal cation</name>
        <dbReference type="ChEBI" id="CHEBI:60240"/>
        <label>2</label>
    </ligand>
</feature>
<dbReference type="FunFam" id="3.20.20.140:FF:000005">
    <property type="entry name" value="TatD family hydrolase"/>
    <property type="match status" value="1"/>
</dbReference>
<name>A0A1I1P2V6_9GAMM</name>
<dbReference type="PANTHER" id="PTHR46124:SF2">
    <property type="entry name" value="D-AMINOACYL-TRNA DEACYLASE"/>
    <property type="match status" value="1"/>
</dbReference>
<evidence type="ECO:0000256" key="3">
    <source>
        <dbReference type="ARBA" id="ARBA00022801"/>
    </source>
</evidence>
<evidence type="ECO:0000313" key="6">
    <source>
        <dbReference type="Proteomes" id="UP000198611"/>
    </source>
</evidence>
<dbReference type="Proteomes" id="UP000198611">
    <property type="component" value="Unassembled WGS sequence"/>
</dbReference>
<dbReference type="InterPro" id="IPR032466">
    <property type="entry name" value="Metal_Hydrolase"/>
</dbReference>
<dbReference type="SUPFAM" id="SSF51556">
    <property type="entry name" value="Metallo-dependent hydrolases"/>
    <property type="match status" value="1"/>
</dbReference>
<evidence type="ECO:0000256" key="1">
    <source>
        <dbReference type="ARBA" id="ARBA00009275"/>
    </source>
</evidence>
<dbReference type="STRING" id="1123397.SAMN05660831_00446"/>
<reference evidence="5 6" key="1">
    <citation type="submission" date="2016-10" db="EMBL/GenBank/DDBJ databases">
        <authorList>
            <person name="de Groot N.N."/>
        </authorList>
    </citation>
    <scope>NUCLEOTIDE SEQUENCE [LARGE SCALE GENOMIC DNA]</scope>
    <source>
        <strain evidence="5 6">HL3</strain>
    </source>
</reference>